<comment type="caution">
    <text evidence="1">The sequence shown here is derived from an EMBL/GenBank/DDBJ whole genome shotgun (WGS) entry which is preliminary data.</text>
</comment>
<organism evidence="1 2">
    <name type="scientific">Eubacterium ventriosum</name>
    <dbReference type="NCBI Taxonomy" id="39496"/>
    <lineage>
        <taxon>Bacteria</taxon>
        <taxon>Bacillati</taxon>
        <taxon>Bacillota</taxon>
        <taxon>Clostridia</taxon>
        <taxon>Eubacteriales</taxon>
        <taxon>Eubacteriaceae</taxon>
        <taxon>Eubacterium</taxon>
    </lineage>
</organism>
<name>A0A413S6A5_9FIRM</name>
<proteinExistence type="predicted"/>
<accession>A0A413S6A5</accession>
<dbReference type="Proteomes" id="UP000284598">
    <property type="component" value="Unassembled WGS sequence"/>
</dbReference>
<dbReference type="RefSeq" id="WP_118024416.1">
    <property type="nucleotide sequence ID" value="NZ_QSFO01000001.1"/>
</dbReference>
<reference evidence="1 2" key="1">
    <citation type="submission" date="2018-08" db="EMBL/GenBank/DDBJ databases">
        <title>A genome reference for cultivated species of the human gut microbiota.</title>
        <authorList>
            <person name="Zou Y."/>
            <person name="Xue W."/>
            <person name="Luo G."/>
        </authorList>
    </citation>
    <scope>NUCLEOTIDE SEQUENCE [LARGE SCALE GENOMIC DNA]</scope>
    <source>
        <strain evidence="1 2">AM43-2</strain>
    </source>
</reference>
<evidence type="ECO:0000313" key="2">
    <source>
        <dbReference type="Proteomes" id="UP000284598"/>
    </source>
</evidence>
<sequence length="219" mass="24952">MSKKMLVTQALDERDLLVKKINDKIEKASFIDTIKPNEDKVFEKKIKKEDYVKEAKAAYQKITDLIERFQTIDAAIVDSNAKTEISTSYGKFTVAGAISLRSRLRGGGAYDGEADFERRIQNKLQSEYDERVSFCDIKNTQLQDTAESMRLSILGKDNKVKDDKPLAVVDTYVKENTTELVDPLDMKKKIEALQERRNSLLTELDTQIKVSNATTFIEI</sequence>
<gene>
    <name evidence="1" type="ORF">DW929_00410</name>
</gene>
<dbReference type="AlphaFoldDB" id="A0A413S6A5"/>
<protein>
    <submittedName>
        <fullName evidence="1">Uncharacterized protein</fullName>
    </submittedName>
</protein>
<evidence type="ECO:0000313" key="1">
    <source>
        <dbReference type="EMBL" id="RHA57335.1"/>
    </source>
</evidence>
<dbReference type="EMBL" id="QSFO01000001">
    <property type="protein sequence ID" value="RHA57335.1"/>
    <property type="molecule type" value="Genomic_DNA"/>
</dbReference>